<sequence length="558" mass="61309">MSRSLPNLTHEHLLVSCFRTITTKLKPTTIMEEIEVELDYPGDPMLHALLEFRDKPQWSSLAQEIGCSFFIPTDIVAVTYINSDKTFIIRTQNALEKFYKNHYEPGKPIQFVVKVPDPKQSIGILSQQAQNVHDKAWGKEWPHCKGQIRSTEIAKPPDDCEIEVPESLDYDCFIGIEELTEALYCPPMDVVIARGEYEKLRKYLEEALGKNERAFIITGQPGINNVSPGPFLTYGSRCIILASSPNSERWKQWKKYSSAICLVSELPELLEIAAIVKETSGDVSQTLCHVGKVGPLIRTVLLMQKLDQPTSFENDAIKAANKLCEKASSLVITRGADTSPQAPTSDGSTILFLRPYRPEGVIPGAVPIIHPNTVSLGHIQDSTEGVKESSHALTRSAAGWNLEMRMHEWMCSGGAPIDLIPASGRTGALSITPSTNLVPGTLAGLNQPKGASFYWMPSVSNFPGIDAVLGDTDGNIFTVQCSIATDHSAPNDRILKARQSIPSAIRNACSWHHVVVSDTLATAKKQGSQAVSQLQKTPGEQASAQVLINMKVWYCTFV</sequence>
<dbReference type="Proteomes" id="UP000799118">
    <property type="component" value="Unassembled WGS sequence"/>
</dbReference>
<protein>
    <submittedName>
        <fullName evidence="1">Uncharacterized protein</fullName>
    </submittedName>
</protein>
<name>A0A6A4GEU6_9AGAR</name>
<evidence type="ECO:0000313" key="2">
    <source>
        <dbReference type="Proteomes" id="UP000799118"/>
    </source>
</evidence>
<dbReference type="AlphaFoldDB" id="A0A6A4GEU6"/>
<dbReference type="EMBL" id="ML770249">
    <property type="protein sequence ID" value="KAE9384024.1"/>
    <property type="molecule type" value="Genomic_DNA"/>
</dbReference>
<gene>
    <name evidence="1" type="ORF">BT96DRAFT_950861</name>
</gene>
<evidence type="ECO:0000313" key="1">
    <source>
        <dbReference type="EMBL" id="KAE9384024.1"/>
    </source>
</evidence>
<organism evidence="1 2">
    <name type="scientific">Gymnopus androsaceus JB14</name>
    <dbReference type="NCBI Taxonomy" id="1447944"/>
    <lineage>
        <taxon>Eukaryota</taxon>
        <taxon>Fungi</taxon>
        <taxon>Dikarya</taxon>
        <taxon>Basidiomycota</taxon>
        <taxon>Agaricomycotina</taxon>
        <taxon>Agaricomycetes</taxon>
        <taxon>Agaricomycetidae</taxon>
        <taxon>Agaricales</taxon>
        <taxon>Marasmiineae</taxon>
        <taxon>Omphalotaceae</taxon>
        <taxon>Gymnopus</taxon>
    </lineage>
</organism>
<proteinExistence type="predicted"/>
<reference evidence="1" key="1">
    <citation type="journal article" date="2019" name="Environ. Microbiol.">
        <title>Fungal ecological strategies reflected in gene transcription - a case study of two litter decomposers.</title>
        <authorList>
            <person name="Barbi F."/>
            <person name="Kohler A."/>
            <person name="Barry K."/>
            <person name="Baskaran P."/>
            <person name="Daum C."/>
            <person name="Fauchery L."/>
            <person name="Ihrmark K."/>
            <person name="Kuo A."/>
            <person name="LaButti K."/>
            <person name="Lipzen A."/>
            <person name="Morin E."/>
            <person name="Grigoriev I.V."/>
            <person name="Henrissat B."/>
            <person name="Lindahl B."/>
            <person name="Martin F."/>
        </authorList>
    </citation>
    <scope>NUCLEOTIDE SEQUENCE</scope>
    <source>
        <strain evidence="1">JB14</strain>
    </source>
</reference>
<dbReference type="OrthoDB" id="19861at2759"/>
<accession>A0A6A4GEU6</accession>
<keyword evidence="2" id="KW-1185">Reference proteome</keyword>